<protein>
    <recommendedName>
        <fullName evidence="5">Ribosomal protein S2</fullName>
    </recommendedName>
</protein>
<dbReference type="InterPro" id="IPR023591">
    <property type="entry name" value="Ribosomal_uS2_flav_dom_sf"/>
</dbReference>
<evidence type="ECO:0000256" key="1">
    <source>
        <dbReference type="ARBA" id="ARBA00006242"/>
    </source>
</evidence>
<dbReference type="EMBL" id="JBBXJM010000001">
    <property type="protein sequence ID" value="KAL1413084.1"/>
    <property type="molecule type" value="Genomic_DNA"/>
</dbReference>
<evidence type="ECO:0008006" key="5">
    <source>
        <dbReference type="Google" id="ProtNLM"/>
    </source>
</evidence>
<gene>
    <name evidence="3" type="ORF">Q8F55_000833</name>
</gene>
<reference evidence="3 4" key="1">
    <citation type="submission" date="2023-08" db="EMBL/GenBank/DDBJ databases">
        <title>Annotated Genome Sequence of Vanrija albida AlHP1.</title>
        <authorList>
            <person name="Herzog R."/>
        </authorList>
    </citation>
    <scope>NUCLEOTIDE SEQUENCE [LARGE SCALE GENOMIC DNA]</scope>
    <source>
        <strain evidence="3 4">AlHP1</strain>
    </source>
</reference>
<dbReference type="InterPro" id="IPR005706">
    <property type="entry name" value="Ribosomal_uS2_bac/mit/plastid"/>
</dbReference>
<dbReference type="RefSeq" id="XP_069213028.1">
    <property type="nucleotide sequence ID" value="XM_069349484.1"/>
</dbReference>
<dbReference type="Proteomes" id="UP001565368">
    <property type="component" value="Unassembled WGS sequence"/>
</dbReference>
<proteinExistence type="inferred from homology"/>
<comment type="similarity">
    <text evidence="1">Belongs to the universal ribosomal protein uS2 family.</text>
</comment>
<dbReference type="Gene3D" id="3.40.50.10490">
    <property type="entry name" value="Glucose-6-phosphate isomerase like protein, domain 1"/>
    <property type="match status" value="1"/>
</dbReference>
<dbReference type="GeneID" id="95981876"/>
<sequence>MKGAASTSIRAARAAGVRPAVSARTFTSTPCSRDASAEAESSTSTTKYTIREGESVVENWTRNLSQVRDWRRRYAAIKSQVPLYIPEAASKPKVPSPSATDASLSTLLASGAALGHSSQLLAPAFSPYVYGTRAGLSIIDLEQTLPLLRRAATLVRDVAKADGVILFVGTRRPHKKLVVAAAERLGDNGFATDVWMPGMLTNAETYFGMDVVKAKTNVPDLVVFLNPSENVSGVRECTARNVPTIGVVDSNTDPRVVTYAIPANMESVRTAELIAGALSIAGQEGRRMRLREAAQVADRRGRDAEWRRRAASE</sequence>
<comment type="caution">
    <text evidence="3">The sequence shown here is derived from an EMBL/GenBank/DDBJ whole genome shotgun (WGS) entry which is preliminary data.</text>
</comment>
<feature type="region of interest" description="Disordered" evidence="2">
    <location>
        <begin position="22"/>
        <end position="46"/>
    </location>
</feature>
<dbReference type="SUPFAM" id="SSF52313">
    <property type="entry name" value="Ribosomal protein S2"/>
    <property type="match status" value="1"/>
</dbReference>
<dbReference type="InterPro" id="IPR001865">
    <property type="entry name" value="Ribosomal_uS2"/>
</dbReference>
<dbReference type="NCBIfam" id="TIGR01011">
    <property type="entry name" value="rpsB_bact"/>
    <property type="match status" value="1"/>
</dbReference>
<keyword evidence="4" id="KW-1185">Reference proteome</keyword>
<evidence type="ECO:0000256" key="2">
    <source>
        <dbReference type="SAM" id="MobiDB-lite"/>
    </source>
</evidence>
<organism evidence="3 4">
    <name type="scientific">Vanrija albida</name>
    <dbReference type="NCBI Taxonomy" id="181172"/>
    <lineage>
        <taxon>Eukaryota</taxon>
        <taxon>Fungi</taxon>
        <taxon>Dikarya</taxon>
        <taxon>Basidiomycota</taxon>
        <taxon>Agaricomycotina</taxon>
        <taxon>Tremellomycetes</taxon>
        <taxon>Trichosporonales</taxon>
        <taxon>Trichosporonaceae</taxon>
        <taxon>Vanrija</taxon>
    </lineage>
</organism>
<evidence type="ECO:0000313" key="4">
    <source>
        <dbReference type="Proteomes" id="UP001565368"/>
    </source>
</evidence>
<name>A0ABR3QEF4_9TREE</name>
<evidence type="ECO:0000313" key="3">
    <source>
        <dbReference type="EMBL" id="KAL1413084.1"/>
    </source>
</evidence>
<accession>A0ABR3QEF4</accession>
<dbReference type="PRINTS" id="PR00395">
    <property type="entry name" value="RIBOSOMALS2"/>
</dbReference>
<dbReference type="HAMAP" id="MF_00291_B">
    <property type="entry name" value="Ribosomal_uS2_B"/>
    <property type="match status" value="1"/>
</dbReference>
<dbReference type="PANTHER" id="PTHR12534">
    <property type="entry name" value="30S RIBOSOMAL PROTEIN S2 PROKARYOTIC AND ORGANELLAR"/>
    <property type="match status" value="1"/>
</dbReference>
<dbReference type="PANTHER" id="PTHR12534:SF0">
    <property type="entry name" value="SMALL RIBOSOMAL SUBUNIT PROTEIN US2M"/>
    <property type="match status" value="1"/>
</dbReference>
<dbReference type="Pfam" id="PF00318">
    <property type="entry name" value="Ribosomal_S2"/>
    <property type="match status" value="2"/>
</dbReference>
<dbReference type="CDD" id="cd01425">
    <property type="entry name" value="RPS2"/>
    <property type="match status" value="1"/>
</dbReference>